<proteinExistence type="inferred from homology"/>
<dbReference type="Proteomes" id="UP000430120">
    <property type="component" value="Unassembled WGS sequence"/>
</dbReference>
<dbReference type="PANTHER" id="PTHR23135">
    <property type="entry name" value="MUR LIGASE FAMILY MEMBER"/>
    <property type="match status" value="1"/>
</dbReference>
<accession>A0A643FGT9</accession>
<keyword evidence="2 3" id="KW-0132">Cell division</keyword>
<dbReference type="SUPFAM" id="SSF63418">
    <property type="entry name" value="MurE/MurF N-terminal domain"/>
    <property type="match status" value="1"/>
</dbReference>
<dbReference type="InterPro" id="IPR004101">
    <property type="entry name" value="Mur_ligase_C"/>
</dbReference>
<keyword evidence="2" id="KW-0460">Magnesium</keyword>
<dbReference type="AlphaFoldDB" id="A0A643FGT9"/>
<evidence type="ECO:0000256" key="1">
    <source>
        <dbReference type="ARBA" id="ARBA00005898"/>
    </source>
</evidence>
<dbReference type="EMBL" id="VZPB01000002">
    <property type="protein sequence ID" value="KAB0585198.1"/>
    <property type="molecule type" value="Genomic_DNA"/>
</dbReference>
<dbReference type="InterPro" id="IPR036565">
    <property type="entry name" value="Mur-like_cat_sf"/>
</dbReference>
<evidence type="ECO:0000259" key="4">
    <source>
        <dbReference type="Pfam" id="PF02875"/>
    </source>
</evidence>
<dbReference type="Gene3D" id="3.40.1190.10">
    <property type="entry name" value="Mur-like, catalytic domain"/>
    <property type="match status" value="1"/>
</dbReference>
<keyword evidence="2 3" id="KW-0131">Cell cycle</keyword>
<feature type="domain" description="Mur ligase central" evidence="5">
    <location>
        <begin position="109"/>
        <end position="318"/>
    </location>
</feature>
<dbReference type="SUPFAM" id="SSF53623">
    <property type="entry name" value="MurD-like peptide ligases, catalytic domain"/>
    <property type="match status" value="1"/>
</dbReference>
<evidence type="ECO:0000256" key="2">
    <source>
        <dbReference type="HAMAP-Rule" id="MF_00208"/>
    </source>
</evidence>
<dbReference type="Gene3D" id="3.90.190.20">
    <property type="entry name" value="Mur ligase, C-terminal domain"/>
    <property type="match status" value="1"/>
</dbReference>
<dbReference type="SUPFAM" id="SSF53244">
    <property type="entry name" value="MurD-like peptide ligases, peptide-binding domain"/>
    <property type="match status" value="1"/>
</dbReference>
<evidence type="ECO:0000313" key="6">
    <source>
        <dbReference type="EMBL" id="KAB0585198.1"/>
    </source>
</evidence>
<dbReference type="InterPro" id="IPR036615">
    <property type="entry name" value="Mur_ligase_C_dom_sf"/>
</dbReference>
<comment type="PTM">
    <text evidence="2">Carboxylation is probably crucial for Mg(2+) binding and, consequently, for the gamma-phosphate positioning of ATP.</text>
</comment>
<dbReference type="Pfam" id="PF02875">
    <property type="entry name" value="Mur_ligase_C"/>
    <property type="match status" value="1"/>
</dbReference>
<gene>
    <name evidence="2" type="primary">murE</name>
    <name evidence="6" type="ORF">F7Q92_01545</name>
</gene>
<comment type="caution">
    <text evidence="6">The sequence shown here is derived from an EMBL/GenBank/DDBJ whole genome shotgun (WGS) entry which is preliminary data.</text>
</comment>
<name>A0A643FGT9_IDEDE</name>
<feature type="binding site" evidence="2">
    <location>
        <position position="477"/>
    </location>
    <ligand>
        <name>meso-2,6-diaminopimelate</name>
        <dbReference type="ChEBI" id="CHEBI:57791"/>
    </ligand>
</feature>
<keyword evidence="2" id="KW-0067">ATP-binding</keyword>
<comment type="caution">
    <text evidence="2">Lacks conserved residue(s) required for the propagation of feature annotation.</text>
</comment>
<dbReference type="GO" id="GO:0009252">
    <property type="term" value="P:peptidoglycan biosynthetic process"/>
    <property type="evidence" value="ECO:0007669"/>
    <property type="project" value="UniProtKB-UniRule"/>
</dbReference>
<dbReference type="InterPro" id="IPR035911">
    <property type="entry name" value="MurE/MurF_N"/>
</dbReference>
<feature type="domain" description="Mur ligase C-terminal" evidence="4">
    <location>
        <begin position="342"/>
        <end position="475"/>
    </location>
</feature>
<keyword evidence="2 3" id="KW-0133">Cell shape</keyword>
<feature type="binding site" evidence="2">
    <location>
        <begin position="111"/>
        <end position="117"/>
    </location>
    <ligand>
        <name>ATP</name>
        <dbReference type="ChEBI" id="CHEBI:30616"/>
    </ligand>
</feature>
<dbReference type="GO" id="GO:0051301">
    <property type="term" value="P:cell division"/>
    <property type="evidence" value="ECO:0007669"/>
    <property type="project" value="UniProtKB-KW"/>
</dbReference>
<keyword evidence="7" id="KW-1185">Reference proteome</keyword>
<evidence type="ECO:0000313" key="7">
    <source>
        <dbReference type="Proteomes" id="UP000430120"/>
    </source>
</evidence>
<dbReference type="Pfam" id="PF08245">
    <property type="entry name" value="Mur_ligase_M"/>
    <property type="match status" value="1"/>
</dbReference>
<sequence>MSITHLKSPEAAARWLQSWVTGTLRTDSRLVQPGDGFIAWPGQVTDGRQYVQAALDAGAATCIVELEGIEAYGFEDSRVAALPNLKEATGRIADAYFGRPSDALKVVAVTGTNGKTSSAWWTAQALGMLDRPCGLVGTLGVGTPPVPGRGEGHIRFTGLTTPDPVVLQASFADMVRQGLRACAIEASSIGIAEERMAGTRIAVALFTNFTRDHLDYHGDMAAYWTEKRRLFGWDGLKSAVINVDDPQGAKLVAELAGSGLDLWTVSAQGEARIQAREVGYTAQGLRFLLAEAGGEQDLPVQTGLIGQYNISNLLGVIGGLRALGVPLTDAALVAHHITPVPGRMQRVSAGAGQPEVVVDYAHTPDALEKAVEALRPMAQARGGQLWCVFGCGGDRDATKRPLMGAIAQQRADRVVVTSDNPRHENPQAIVDQIVAGMSDPTGSLKVQIEVDRRLAILQTLAAAGPQDVVLLAGKGHEDYQDVAGVKHPFSDLEVAQAGLHARSAA</sequence>
<comment type="subcellular location">
    <subcellularLocation>
        <location evidence="2 3">Cytoplasm</location>
    </subcellularLocation>
</comment>
<comment type="similarity">
    <text evidence="1 2">Belongs to the MurCDEF family. MurE subfamily.</text>
</comment>
<keyword evidence="2 3" id="KW-0961">Cell wall biogenesis/degradation</keyword>
<dbReference type="UniPathway" id="UPA00219"/>
<dbReference type="PANTHER" id="PTHR23135:SF4">
    <property type="entry name" value="UDP-N-ACETYLMURAMOYL-L-ALANYL-D-GLUTAMATE--2,6-DIAMINOPIMELATE LIGASE MURE HOMOLOG, CHLOROPLASTIC"/>
    <property type="match status" value="1"/>
</dbReference>
<comment type="pathway">
    <text evidence="2 3">Cell wall biogenesis; peptidoglycan biosynthesis.</text>
</comment>
<dbReference type="RefSeq" id="WP_151122180.1">
    <property type="nucleotide sequence ID" value="NZ_CP088081.1"/>
</dbReference>
<dbReference type="OrthoDB" id="9800958at2"/>
<dbReference type="GO" id="GO:0005737">
    <property type="term" value="C:cytoplasm"/>
    <property type="evidence" value="ECO:0007669"/>
    <property type="project" value="UniProtKB-SubCell"/>
</dbReference>
<reference evidence="6 7" key="1">
    <citation type="submission" date="2019-09" db="EMBL/GenBank/DDBJ databases">
        <title>Draft genome sequences of 48 bacterial type strains from the CCUG.</title>
        <authorList>
            <person name="Tunovic T."/>
            <person name="Pineiro-Iglesias B."/>
            <person name="Unosson C."/>
            <person name="Inganas E."/>
            <person name="Ohlen M."/>
            <person name="Cardew S."/>
            <person name="Jensie-Markopoulos S."/>
            <person name="Salva-Serra F."/>
            <person name="Jaen-Luchoro D."/>
            <person name="Karlsson R."/>
            <person name="Svensson-Stadler L."/>
            <person name="Chun J."/>
            <person name="Moore E."/>
        </authorList>
    </citation>
    <scope>NUCLEOTIDE SEQUENCE [LARGE SCALE GENOMIC DNA]</scope>
    <source>
        <strain evidence="6 7">CCUG 30977</strain>
    </source>
</reference>
<dbReference type="GO" id="GO:0008765">
    <property type="term" value="F:UDP-N-acetylmuramoylalanyl-D-glutamate-2,6-diaminopimelate ligase activity"/>
    <property type="evidence" value="ECO:0007669"/>
    <property type="project" value="UniProtKB-UniRule"/>
</dbReference>
<feature type="short sequence motif" description="Meso-diaminopimelate recognition motif" evidence="2">
    <location>
        <begin position="419"/>
        <end position="422"/>
    </location>
</feature>
<feature type="binding site" evidence="2">
    <location>
        <position position="28"/>
    </location>
    <ligand>
        <name>UDP-N-acetyl-alpha-D-muramoyl-L-alanyl-D-glutamate</name>
        <dbReference type="ChEBI" id="CHEBI:83900"/>
    </ligand>
</feature>
<evidence type="ECO:0000256" key="3">
    <source>
        <dbReference type="RuleBase" id="RU004135"/>
    </source>
</evidence>
<feature type="binding site" evidence="2">
    <location>
        <begin position="160"/>
        <end position="161"/>
    </location>
    <ligand>
        <name>UDP-N-acetyl-alpha-D-muramoyl-L-alanyl-D-glutamate</name>
        <dbReference type="ChEBI" id="CHEBI:83900"/>
    </ligand>
</feature>
<dbReference type="NCBIfam" id="NF001126">
    <property type="entry name" value="PRK00139.1-4"/>
    <property type="match status" value="1"/>
</dbReference>
<feature type="binding site" evidence="2">
    <location>
        <position position="395"/>
    </location>
    <ligand>
        <name>meso-2,6-diaminopimelate</name>
        <dbReference type="ChEBI" id="CHEBI:57791"/>
    </ligand>
</feature>
<dbReference type="GO" id="GO:0071555">
    <property type="term" value="P:cell wall organization"/>
    <property type="evidence" value="ECO:0007669"/>
    <property type="project" value="UniProtKB-KW"/>
</dbReference>
<dbReference type="GO" id="GO:0005524">
    <property type="term" value="F:ATP binding"/>
    <property type="evidence" value="ECO:0007669"/>
    <property type="project" value="UniProtKB-UniRule"/>
</dbReference>
<keyword evidence="2 6" id="KW-0436">Ligase</keyword>
<comment type="function">
    <text evidence="2">Catalyzes the addition of meso-diaminopimelic acid to the nucleotide precursor UDP-N-acetylmuramoyl-L-alanyl-D-glutamate (UMAG) in the biosynthesis of bacterial cell-wall peptidoglycan.</text>
</comment>
<dbReference type="InterPro" id="IPR005761">
    <property type="entry name" value="UDP-N-AcMur-Glu-dNH2Pim_ligase"/>
</dbReference>
<keyword evidence="2" id="KW-0963">Cytoplasm</keyword>
<dbReference type="GO" id="GO:0008360">
    <property type="term" value="P:regulation of cell shape"/>
    <property type="evidence" value="ECO:0007669"/>
    <property type="project" value="UniProtKB-KW"/>
</dbReference>
<feature type="binding site" evidence="2">
    <location>
        <position position="187"/>
    </location>
    <ligand>
        <name>UDP-N-acetyl-alpha-D-muramoyl-L-alanyl-D-glutamate</name>
        <dbReference type="ChEBI" id="CHEBI:83900"/>
    </ligand>
</feature>
<comment type="catalytic activity">
    <reaction evidence="2">
        <text>UDP-N-acetyl-alpha-D-muramoyl-L-alanyl-D-glutamate + meso-2,6-diaminopimelate + ATP = UDP-N-acetyl-alpha-D-muramoyl-L-alanyl-gamma-D-glutamyl-meso-2,6-diaminopimelate + ADP + phosphate + H(+)</text>
        <dbReference type="Rhea" id="RHEA:23676"/>
        <dbReference type="ChEBI" id="CHEBI:15378"/>
        <dbReference type="ChEBI" id="CHEBI:30616"/>
        <dbReference type="ChEBI" id="CHEBI:43474"/>
        <dbReference type="ChEBI" id="CHEBI:57791"/>
        <dbReference type="ChEBI" id="CHEBI:83900"/>
        <dbReference type="ChEBI" id="CHEBI:83905"/>
        <dbReference type="ChEBI" id="CHEBI:456216"/>
        <dbReference type="EC" id="6.3.2.13"/>
    </reaction>
</comment>
<evidence type="ECO:0000259" key="5">
    <source>
        <dbReference type="Pfam" id="PF08245"/>
    </source>
</evidence>
<feature type="modified residue" description="N6-carboxylysine" evidence="2">
    <location>
        <position position="227"/>
    </location>
</feature>
<dbReference type="InterPro" id="IPR013221">
    <property type="entry name" value="Mur_ligase_cen"/>
</dbReference>
<dbReference type="HAMAP" id="MF_00208">
    <property type="entry name" value="MurE"/>
    <property type="match status" value="1"/>
</dbReference>
<keyword evidence="2" id="KW-0547">Nucleotide-binding</keyword>
<feature type="binding site" evidence="2">
    <location>
        <position position="195"/>
    </location>
    <ligand>
        <name>UDP-N-acetyl-alpha-D-muramoyl-L-alanyl-D-glutamate</name>
        <dbReference type="ChEBI" id="CHEBI:83900"/>
    </ligand>
</feature>
<comment type="cofactor">
    <cofactor evidence="2">
        <name>Mg(2+)</name>
        <dbReference type="ChEBI" id="CHEBI:18420"/>
    </cofactor>
</comment>
<feature type="binding site" evidence="2">
    <location>
        <position position="473"/>
    </location>
    <ligand>
        <name>meso-2,6-diaminopimelate</name>
        <dbReference type="ChEBI" id="CHEBI:57791"/>
    </ligand>
</feature>
<dbReference type="Gene3D" id="3.40.1390.10">
    <property type="entry name" value="MurE/MurF, N-terminal domain"/>
    <property type="match status" value="1"/>
</dbReference>
<dbReference type="GO" id="GO:0000287">
    <property type="term" value="F:magnesium ion binding"/>
    <property type="evidence" value="ECO:0007669"/>
    <property type="project" value="UniProtKB-UniRule"/>
</dbReference>
<keyword evidence="2 3" id="KW-0573">Peptidoglycan synthesis</keyword>
<feature type="binding site" evidence="2">
    <location>
        <begin position="419"/>
        <end position="422"/>
    </location>
    <ligand>
        <name>meso-2,6-diaminopimelate</name>
        <dbReference type="ChEBI" id="CHEBI:57791"/>
    </ligand>
</feature>
<protein>
    <recommendedName>
        <fullName evidence="2">UDP-N-acetylmuramoyl-L-alanyl-D-glutamate--2,6-diaminopimelate ligase</fullName>
        <ecNumber evidence="2">6.3.2.13</ecNumber>
    </recommendedName>
    <alternativeName>
        <fullName evidence="2">Meso-A2pm-adding enzyme</fullName>
    </alternativeName>
    <alternativeName>
        <fullName evidence="2">Meso-diaminopimelate-adding enzyme</fullName>
    </alternativeName>
    <alternativeName>
        <fullName evidence="2">UDP-MurNAc-L-Ala-D-Glu:meso-diaminopimelate ligase</fullName>
    </alternativeName>
    <alternativeName>
        <fullName evidence="2">UDP-MurNAc-tripeptide synthetase</fullName>
    </alternativeName>
    <alternativeName>
        <fullName evidence="2">UDP-N-acetylmuramyl-tripeptide synthetase</fullName>
    </alternativeName>
</protein>
<dbReference type="EC" id="6.3.2.13" evidence="2"/>
<dbReference type="NCBIfam" id="TIGR01085">
    <property type="entry name" value="murE"/>
    <property type="match status" value="1"/>
</dbReference>
<organism evidence="6 7">
    <name type="scientific">Ideonella dechloratans</name>
    <dbReference type="NCBI Taxonomy" id="36863"/>
    <lineage>
        <taxon>Bacteria</taxon>
        <taxon>Pseudomonadati</taxon>
        <taxon>Pseudomonadota</taxon>
        <taxon>Betaproteobacteria</taxon>
        <taxon>Burkholderiales</taxon>
        <taxon>Sphaerotilaceae</taxon>
        <taxon>Ideonella</taxon>
    </lineage>
</organism>